<dbReference type="EMBL" id="JABFUD020000021">
    <property type="protein sequence ID" value="KAI5063251.1"/>
    <property type="molecule type" value="Genomic_DNA"/>
</dbReference>
<keyword evidence="4" id="KW-1185">Reference proteome</keyword>
<dbReference type="Proteomes" id="UP000886520">
    <property type="component" value="Chromosome 21"/>
</dbReference>
<feature type="compositionally biased region" description="Low complexity" evidence="1">
    <location>
        <begin position="256"/>
        <end position="268"/>
    </location>
</feature>
<evidence type="ECO:0000256" key="1">
    <source>
        <dbReference type="SAM" id="MobiDB-lite"/>
    </source>
</evidence>
<gene>
    <name evidence="3" type="ORF">GOP47_0021798</name>
</gene>
<evidence type="ECO:0000313" key="3">
    <source>
        <dbReference type="EMBL" id="KAI5063251.1"/>
    </source>
</evidence>
<feature type="compositionally biased region" description="Pro residues" evidence="1">
    <location>
        <begin position="269"/>
        <end position="280"/>
    </location>
</feature>
<feature type="compositionally biased region" description="Low complexity" evidence="1">
    <location>
        <begin position="128"/>
        <end position="146"/>
    </location>
</feature>
<dbReference type="OrthoDB" id="10498787at2759"/>
<accession>A0A9D4Z869</accession>
<evidence type="ECO:0000259" key="2">
    <source>
        <dbReference type="PROSITE" id="PS50126"/>
    </source>
</evidence>
<proteinExistence type="predicted"/>
<reference evidence="3" key="1">
    <citation type="submission" date="2021-01" db="EMBL/GenBank/DDBJ databases">
        <title>Adiantum capillus-veneris genome.</title>
        <authorList>
            <person name="Fang Y."/>
            <person name="Liao Q."/>
        </authorList>
    </citation>
    <scope>NUCLEOTIDE SEQUENCE</scope>
    <source>
        <strain evidence="3">H3</strain>
        <tissue evidence="3">Leaf</tissue>
    </source>
</reference>
<comment type="caution">
    <text evidence="3">The sequence shown here is derived from an EMBL/GenBank/DDBJ whole genome shotgun (WGS) entry which is preliminary data.</text>
</comment>
<sequence>MKMVARDERHNDRRCTRGPVRLQSHIFNSLFKAIGRVDNLETFTFKMLPSSLTCSSLASESMKLTFDASSKKWPPQQTMLHNVQKKGRTFCTMFNNESGSVQYDQGIPQQPRPQQRFPPPQYNQGTSQQPLQQQPGPPQYNQGIQQQPPPPPQYNQGIWQQPPPPPQYNQGIPQQSPPSPQYNQGIPQQPPPPPQYNQGIPQHPPPPPPPQYNQGIPQQPPPPPPPQYNQGIPQQPPPPPQYNQGIRQQQPPPPQYNQGGPQQPLQQQQPPPPPSPPPQPTRTFSDTYSDPYQMTSTVRRRPYNLEAKMRMKQYRREAMMQRRQQELEEEQRTFQLDYTTIYQKGHPGTVQAVIKEIIHLGYIVTLPNGREGLLAASHLGCSGGIPLLERLFSVGQEITVRVIPVPNPAGKDRIYVRP</sequence>
<dbReference type="CDD" id="cd00164">
    <property type="entry name" value="S1_like"/>
    <property type="match status" value="1"/>
</dbReference>
<feature type="compositionally biased region" description="Polar residues" evidence="1">
    <location>
        <begin position="281"/>
        <end position="297"/>
    </location>
</feature>
<feature type="compositionally biased region" description="Pro residues" evidence="1">
    <location>
        <begin position="202"/>
        <end position="211"/>
    </location>
</feature>
<dbReference type="InterPro" id="IPR012340">
    <property type="entry name" value="NA-bd_OB-fold"/>
</dbReference>
<dbReference type="PROSITE" id="PS50126">
    <property type="entry name" value="S1"/>
    <property type="match status" value="1"/>
</dbReference>
<dbReference type="InterPro" id="IPR003029">
    <property type="entry name" value="S1_domain"/>
</dbReference>
<feature type="compositionally biased region" description="Pro residues" evidence="1">
    <location>
        <begin position="218"/>
        <end position="227"/>
    </location>
</feature>
<feature type="domain" description="S1 motif" evidence="2">
    <location>
        <begin position="347"/>
        <end position="418"/>
    </location>
</feature>
<evidence type="ECO:0000313" key="4">
    <source>
        <dbReference type="Proteomes" id="UP000886520"/>
    </source>
</evidence>
<feature type="region of interest" description="Disordered" evidence="1">
    <location>
        <begin position="100"/>
        <end position="302"/>
    </location>
</feature>
<protein>
    <recommendedName>
        <fullName evidence="2">S1 motif domain-containing protein</fullName>
    </recommendedName>
</protein>
<organism evidence="3 4">
    <name type="scientific">Adiantum capillus-veneris</name>
    <name type="common">Maidenhair fern</name>
    <dbReference type="NCBI Taxonomy" id="13818"/>
    <lineage>
        <taxon>Eukaryota</taxon>
        <taxon>Viridiplantae</taxon>
        <taxon>Streptophyta</taxon>
        <taxon>Embryophyta</taxon>
        <taxon>Tracheophyta</taxon>
        <taxon>Polypodiopsida</taxon>
        <taxon>Polypodiidae</taxon>
        <taxon>Polypodiales</taxon>
        <taxon>Pteridineae</taxon>
        <taxon>Pteridaceae</taxon>
        <taxon>Vittarioideae</taxon>
        <taxon>Adiantum</taxon>
    </lineage>
</organism>
<dbReference type="Gene3D" id="2.40.50.140">
    <property type="entry name" value="Nucleic acid-binding proteins"/>
    <property type="match status" value="1"/>
</dbReference>
<name>A0A9D4Z869_ADICA</name>
<dbReference type="GO" id="GO:0003676">
    <property type="term" value="F:nucleic acid binding"/>
    <property type="evidence" value="ECO:0007669"/>
    <property type="project" value="InterPro"/>
</dbReference>
<dbReference type="AlphaFoldDB" id="A0A9D4Z869"/>
<dbReference type="SUPFAM" id="SSF50249">
    <property type="entry name" value="Nucleic acid-binding proteins"/>
    <property type="match status" value="1"/>
</dbReference>